<keyword evidence="1" id="KW-0472">Membrane</keyword>
<accession>A0A1N7Q916</accession>
<proteinExistence type="predicted"/>
<gene>
    <name evidence="2" type="ORF">SAMN05421686_1165</name>
</gene>
<dbReference type="RefSeq" id="WP_076518068.1">
    <property type="nucleotide sequence ID" value="NZ_FTOH01000016.1"/>
</dbReference>
<evidence type="ECO:0000256" key="1">
    <source>
        <dbReference type="SAM" id="Phobius"/>
    </source>
</evidence>
<name>A0A1N7Q916_9GAMM</name>
<keyword evidence="1" id="KW-0812">Transmembrane</keyword>
<evidence type="ECO:0008006" key="4">
    <source>
        <dbReference type="Google" id="ProtNLM"/>
    </source>
</evidence>
<protein>
    <recommendedName>
        <fullName evidence="4">Lipoprotein</fullName>
    </recommendedName>
</protein>
<sequence>MLKQIVACLMIAALVSVACYFLPFISRLFGDYVFGFFIAALILPIGLKWYETHMVKVRALSKNGKVNCSQSYGEDNEVTTCLSNCHDLRNIDQQHHVLNGFKD</sequence>
<dbReference type="EMBL" id="FTOH01000016">
    <property type="protein sequence ID" value="SIT19306.1"/>
    <property type="molecule type" value="Genomic_DNA"/>
</dbReference>
<dbReference type="Proteomes" id="UP000185639">
    <property type="component" value="Unassembled WGS sequence"/>
</dbReference>
<keyword evidence="3" id="KW-1185">Reference proteome</keyword>
<dbReference type="AlphaFoldDB" id="A0A1N7Q916"/>
<feature type="transmembrane region" description="Helical" evidence="1">
    <location>
        <begin position="32"/>
        <end position="50"/>
    </location>
</feature>
<dbReference type="PROSITE" id="PS51257">
    <property type="entry name" value="PROKAR_LIPOPROTEIN"/>
    <property type="match status" value="1"/>
</dbReference>
<organism evidence="2 3">
    <name type="scientific">Thalassolituus maritimus</name>
    <dbReference type="NCBI Taxonomy" id="484498"/>
    <lineage>
        <taxon>Bacteria</taxon>
        <taxon>Pseudomonadati</taxon>
        <taxon>Pseudomonadota</taxon>
        <taxon>Gammaproteobacteria</taxon>
        <taxon>Oceanospirillales</taxon>
        <taxon>Oceanospirillaceae</taxon>
        <taxon>Thalassolituus</taxon>
    </lineage>
</organism>
<evidence type="ECO:0000313" key="2">
    <source>
        <dbReference type="EMBL" id="SIT19306.1"/>
    </source>
</evidence>
<keyword evidence="1" id="KW-1133">Transmembrane helix</keyword>
<feature type="transmembrane region" description="Helical" evidence="1">
    <location>
        <begin position="7"/>
        <end position="26"/>
    </location>
</feature>
<reference evidence="3" key="1">
    <citation type="submission" date="2017-01" db="EMBL/GenBank/DDBJ databases">
        <authorList>
            <person name="Varghese N."/>
            <person name="Submissions S."/>
        </authorList>
    </citation>
    <scope>NUCLEOTIDE SEQUENCE [LARGE SCALE GENOMIC DNA]</scope>
    <source>
        <strain evidence="3">DSM 24913</strain>
    </source>
</reference>
<evidence type="ECO:0000313" key="3">
    <source>
        <dbReference type="Proteomes" id="UP000185639"/>
    </source>
</evidence>